<reference evidence="9" key="3">
    <citation type="submission" date="2016-04" db="EMBL/GenBank/DDBJ databases">
        <authorList>
            <person name="Waterworth S."/>
            <person name="Matcher G."/>
        </authorList>
    </citation>
    <scope>NUCLEOTIDE SEQUENCE [LARGE SCALE GENOMIC DNA]</scope>
    <source>
        <strain evidence="9">RuSp02-3</strain>
    </source>
</reference>
<dbReference type="PATRIC" id="fig|37923.10.peg.442"/>
<reference evidence="6" key="2">
    <citation type="submission" date="2016-04" db="EMBL/GenBank/DDBJ databases">
        <authorList>
            <person name="Evans L.H."/>
            <person name="Alamgir A."/>
            <person name="Owens N."/>
            <person name="Weber N.D."/>
            <person name="Virtaneva K."/>
            <person name="Barbian K."/>
            <person name="Babar A."/>
            <person name="Rosenke K."/>
        </authorList>
    </citation>
    <scope>NUCLEOTIDE SEQUENCE [LARGE SCALE GENOMIC DNA]</scope>
    <source>
        <strain evidence="6">RUTW2-3</strain>
    </source>
</reference>
<dbReference type="HAMAP" id="MF_00272">
    <property type="entry name" value="GcvH"/>
    <property type="match status" value="1"/>
</dbReference>
<comment type="cofactor">
    <cofactor evidence="3">
        <name>(R)-lipoate</name>
        <dbReference type="ChEBI" id="CHEBI:83088"/>
    </cofactor>
    <text evidence="3">Binds 1 lipoyl cofactor covalently.</text>
</comment>
<evidence type="ECO:0000313" key="7">
    <source>
        <dbReference type="EMBL" id="OAX57702.1"/>
    </source>
</evidence>
<dbReference type="InterPro" id="IPR011053">
    <property type="entry name" value="Single_hybrid_motif"/>
</dbReference>
<dbReference type="GO" id="GO:0005960">
    <property type="term" value="C:glycine cleavage complex"/>
    <property type="evidence" value="ECO:0007669"/>
    <property type="project" value="InterPro"/>
</dbReference>
<dbReference type="PANTHER" id="PTHR11715">
    <property type="entry name" value="GLYCINE CLEAVAGE SYSTEM H PROTEIN"/>
    <property type="match status" value="1"/>
</dbReference>
<feature type="domain" description="Lipoyl-binding" evidence="5">
    <location>
        <begin position="25"/>
        <end position="107"/>
    </location>
</feature>
<keyword evidence="2 3" id="KW-0450">Lipoyl</keyword>
<dbReference type="Gene3D" id="2.40.50.100">
    <property type="match status" value="1"/>
</dbReference>
<sequence>MSAVPTEFSYTAEHEWISAADADGVVTVGITDHAQDALGDVVYVDLPEVGDSFAAGDSFGEVESTKSVSDLYLPVAGEIVAVNEALGDNPGAVNEDPYDAGWLIRLRPDDPADLAGLLDAQAYRDQLS</sequence>
<dbReference type="NCBIfam" id="NF002270">
    <property type="entry name" value="PRK01202.1"/>
    <property type="match status" value="1"/>
</dbReference>
<dbReference type="AlphaFoldDB" id="A0A0Q2UR71"/>
<dbReference type="InterPro" id="IPR000089">
    <property type="entry name" value="Biotin_lipoyl"/>
</dbReference>
<evidence type="ECO:0000313" key="10">
    <source>
        <dbReference type="Proteomes" id="UP000092021"/>
    </source>
</evidence>
<dbReference type="InterPro" id="IPR017453">
    <property type="entry name" value="GCV_H_sub"/>
</dbReference>
<dbReference type="GO" id="GO:0009249">
    <property type="term" value="P:protein lipoylation"/>
    <property type="evidence" value="ECO:0007669"/>
    <property type="project" value="TreeGrafter"/>
</dbReference>
<evidence type="ECO:0000256" key="2">
    <source>
        <dbReference type="ARBA" id="ARBA00022823"/>
    </source>
</evidence>
<dbReference type="EMBL" id="CP065738">
    <property type="protein sequence ID" value="QPT53184.1"/>
    <property type="molecule type" value="Genomic_DNA"/>
</dbReference>
<dbReference type="Proteomes" id="UP000092021">
    <property type="component" value="Unassembled WGS sequence"/>
</dbReference>
<comment type="subunit">
    <text evidence="3">The glycine cleavage system is composed of four proteins: P, T, L and H.</text>
</comment>
<organism evidence="7 10">
    <name type="scientific">Rothia kristinae</name>
    <dbReference type="NCBI Taxonomy" id="37923"/>
    <lineage>
        <taxon>Bacteria</taxon>
        <taxon>Bacillati</taxon>
        <taxon>Actinomycetota</taxon>
        <taxon>Actinomycetes</taxon>
        <taxon>Micrococcales</taxon>
        <taxon>Micrococcaceae</taxon>
        <taxon>Rothia</taxon>
    </lineage>
</organism>
<dbReference type="InterPro" id="IPR033753">
    <property type="entry name" value="GCV_H/Fam206"/>
</dbReference>
<reference evidence="7 10" key="1">
    <citation type="submission" date="2016-04" db="EMBL/GenBank/DDBJ databases">
        <title>Identification of putative biosynthetic pathways for the production of bioactive secondary metabolites by the marine actinomycete Kocuria kristinae RUTW2-3.</title>
        <authorList>
            <person name="Waterworth S.C."/>
            <person name="Walmsley T.A."/>
            <person name="Matongo T."/>
            <person name="Davies-Coleman M.T."/>
            <person name="Dorrington R.A."/>
        </authorList>
    </citation>
    <scope>NUCLEOTIDE SEQUENCE [LARGE SCALE GENOMIC DNA]</scope>
    <source>
        <strain evidence="9">RuSp02-3</strain>
        <strain evidence="6">RUTW2-3</strain>
        <strain evidence="7 10">RUTW4-5</strain>
    </source>
</reference>
<evidence type="ECO:0000256" key="1">
    <source>
        <dbReference type="ARBA" id="ARBA00009249"/>
    </source>
</evidence>
<dbReference type="RefSeq" id="WP_055684669.1">
    <property type="nucleotide sequence ID" value="NZ_CP065738.1"/>
</dbReference>
<accession>A0A0Q2UR71</accession>
<dbReference type="EMBL" id="LWGZ01000759">
    <property type="protein sequence ID" value="OAX57702.1"/>
    <property type="molecule type" value="Genomic_DNA"/>
</dbReference>
<dbReference type="Proteomes" id="UP000053171">
    <property type="component" value="Unassembled WGS sequence"/>
</dbReference>
<dbReference type="Pfam" id="PF01597">
    <property type="entry name" value="GCV_H"/>
    <property type="match status" value="1"/>
</dbReference>
<evidence type="ECO:0000256" key="3">
    <source>
        <dbReference type="HAMAP-Rule" id="MF_00272"/>
    </source>
</evidence>
<dbReference type="PROSITE" id="PS50968">
    <property type="entry name" value="BIOTINYL_LIPOYL"/>
    <property type="match status" value="1"/>
</dbReference>
<reference evidence="8 11" key="4">
    <citation type="submission" date="2020-12" db="EMBL/GenBank/DDBJ databases">
        <title>FDA dAtabase for Regulatory Grade micrObial Sequences (FDA-ARGOS): Supporting development and validation of Infectious Disease Dx tests.</title>
        <authorList>
            <person name="Sproer C."/>
            <person name="Gronow S."/>
            <person name="Severitt S."/>
            <person name="Schroder I."/>
            <person name="Tallon L."/>
            <person name="Sadzewicz L."/>
            <person name="Zhao X."/>
            <person name="Boylan J."/>
            <person name="Ott S."/>
            <person name="Bowen H."/>
            <person name="Vavikolanu K."/>
            <person name="Mehta A."/>
            <person name="Aluvathingal J."/>
            <person name="Nadendla S."/>
            <person name="Lowell S."/>
            <person name="Myers T."/>
            <person name="Yan Y."/>
            <person name="Sichtig H."/>
        </authorList>
    </citation>
    <scope>NUCLEOTIDE SEQUENCE [LARGE SCALE GENOMIC DNA]</scope>
    <source>
        <strain evidence="8 11">FDAARGOS_864</strain>
    </source>
</reference>
<dbReference type="KEGG" id="rkr:I6G21_07835"/>
<evidence type="ECO:0000313" key="9">
    <source>
        <dbReference type="Proteomes" id="UP000053171"/>
    </source>
</evidence>
<dbReference type="InterPro" id="IPR002930">
    <property type="entry name" value="GCV_H"/>
</dbReference>
<feature type="modified residue" description="N6-lipoyllysine" evidence="3 4">
    <location>
        <position position="66"/>
    </location>
</feature>
<evidence type="ECO:0000313" key="11">
    <source>
        <dbReference type="Proteomes" id="UP000594975"/>
    </source>
</evidence>
<dbReference type="PROSITE" id="PS00189">
    <property type="entry name" value="LIPOYL"/>
    <property type="match status" value="1"/>
</dbReference>
<keyword evidence="9" id="KW-1185">Reference proteome</keyword>
<evidence type="ECO:0000313" key="6">
    <source>
        <dbReference type="EMBL" id="OAX51692.1"/>
    </source>
</evidence>
<dbReference type="Proteomes" id="UP000594975">
    <property type="component" value="Chromosome"/>
</dbReference>
<dbReference type="GeneID" id="61263295"/>
<evidence type="ECO:0000313" key="8">
    <source>
        <dbReference type="EMBL" id="QPT53184.1"/>
    </source>
</evidence>
<dbReference type="GO" id="GO:0005829">
    <property type="term" value="C:cytosol"/>
    <property type="evidence" value="ECO:0007669"/>
    <property type="project" value="TreeGrafter"/>
</dbReference>
<dbReference type="EMBL" id="LJBJ02000013">
    <property type="protein sequence ID" value="OAX51692.1"/>
    <property type="molecule type" value="Genomic_DNA"/>
</dbReference>
<evidence type="ECO:0000259" key="5">
    <source>
        <dbReference type="PROSITE" id="PS50968"/>
    </source>
</evidence>
<gene>
    <name evidence="3 8" type="primary">gcvH</name>
    <name evidence="7" type="ORF">A5N15_08575</name>
    <name evidence="6" type="ORF">AN277_0207135</name>
    <name evidence="8" type="ORF">I6G21_07835</name>
</gene>
<dbReference type="CDD" id="cd06848">
    <property type="entry name" value="GCS_H"/>
    <property type="match status" value="1"/>
</dbReference>
<name>A0A0Q2UR71_9MICC</name>
<comment type="similarity">
    <text evidence="1 3">Belongs to the GcvH family.</text>
</comment>
<dbReference type="NCBIfam" id="TIGR00527">
    <property type="entry name" value="gcvH"/>
    <property type="match status" value="1"/>
</dbReference>
<dbReference type="PANTHER" id="PTHR11715:SF3">
    <property type="entry name" value="GLYCINE CLEAVAGE SYSTEM H PROTEIN-RELATED"/>
    <property type="match status" value="1"/>
</dbReference>
<protein>
    <recommendedName>
        <fullName evidence="3">Glycine cleavage system H protein</fullName>
    </recommendedName>
</protein>
<proteinExistence type="inferred from homology"/>
<dbReference type="GO" id="GO:0019464">
    <property type="term" value="P:glycine decarboxylation via glycine cleavage system"/>
    <property type="evidence" value="ECO:0007669"/>
    <property type="project" value="UniProtKB-UniRule"/>
</dbReference>
<dbReference type="SUPFAM" id="SSF51230">
    <property type="entry name" value="Single hybrid motif"/>
    <property type="match status" value="1"/>
</dbReference>
<dbReference type="InterPro" id="IPR003016">
    <property type="entry name" value="2-oxoA_DH_lipoyl-BS"/>
</dbReference>
<comment type="function">
    <text evidence="3">The glycine cleavage system catalyzes the degradation of glycine. The H protein shuttles the methylamine group of glycine from the P protein to the T protein.</text>
</comment>
<dbReference type="STRING" id="37923.BK826_01175"/>
<evidence type="ECO:0000256" key="4">
    <source>
        <dbReference type="PIRSR" id="PIRSR617453-50"/>
    </source>
</evidence>